<dbReference type="EMBL" id="MK500495">
    <property type="protein sequence ID" value="QBK90630.1"/>
    <property type="molecule type" value="Genomic_DNA"/>
</dbReference>
<organism evidence="1">
    <name type="scientific">Pithovirus LCPAC104</name>
    <dbReference type="NCBI Taxonomy" id="2506589"/>
    <lineage>
        <taxon>Viruses</taxon>
        <taxon>Pithoviruses</taxon>
    </lineage>
</organism>
<proteinExistence type="predicted"/>
<name>A0A481Z6B4_9VIRU</name>
<accession>A0A481Z6B4</accession>
<gene>
    <name evidence="1" type="ORF">LCPAC104_01270</name>
</gene>
<sequence>MKKHDKLWRVKERLWIEQVAKNHSEIREFKVLNNKTRKSSSF</sequence>
<evidence type="ECO:0000313" key="1">
    <source>
        <dbReference type="EMBL" id="QBK90630.1"/>
    </source>
</evidence>
<protein>
    <submittedName>
        <fullName evidence="1">Uncharacterized protein</fullName>
    </submittedName>
</protein>
<reference evidence="1" key="1">
    <citation type="journal article" date="2019" name="MBio">
        <title>Virus Genomes from Deep Sea Sediments Expand the Ocean Megavirome and Support Independent Origins of Viral Gigantism.</title>
        <authorList>
            <person name="Backstrom D."/>
            <person name="Yutin N."/>
            <person name="Jorgensen S.L."/>
            <person name="Dharamshi J."/>
            <person name="Homa F."/>
            <person name="Zaremba-Niedwiedzka K."/>
            <person name="Spang A."/>
            <person name="Wolf Y.I."/>
            <person name="Koonin E.V."/>
            <person name="Ettema T.J."/>
        </authorList>
    </citation>
    <scope>NUCLEOTIDE SEQUENCE</scope>
</reference>